<keyword evidence="3" id="KW-1185">Reference proteome</keyword>
<dbReference type="RefSeq" id="WP_377023934.1">
    <property type="nucleotide sequence ID" value="NZ_JBHLTS010000024.1"/>
</dbReference>
<sequence length="100" mass="11581">MDRPILSRKAFCDVNMDNIDFEKDALFVMESVINNGSFEDFHSIRKFYGDKKMCETIIGTKELGPKEVNFCCLVFKLKPQDFIYPVKKYPSAQSTNYYGA</sequence>
<organism evidence="2 3">
    <name type="scientific">Mucilaginibacter angelicae</name>
    <dbReference type="NCBI Taxonomy" id="869718"/>
    <lineage>
        <taxon>Bacteria</taxon>
        <taxon>Pseudomonadati</taxon>
        <taxon>Bacteroidota</taxon>
        <taxon>Sphingobacteriia</taxon>
        <taxon>Sphingobacteriales</taxon>
        <taxon>Sphingobacteriaceae</taxon>
        <taxon>Mucilaginibacter</taxon>
    </lineage>
</organism>
<protein>
    <submittedName>
        <fullName evidence="2">DUF6922 domain-containing protein</fullName>
    </submittedName>
</protein>
<name>A0ABV6L9I1_9SPHI</name>
<dbReference type="Proteomes" id="UP001589828">
    <property type="component" value="Unassembled WGS sequence"/>
</dbReference>
<dbReference type="EMBL" id="JBHLTS010000024">
    <property type="protein sequence ID" value="MFC0516133.1"/>
    <property type="molecule type" value="Genomic_DNA"/>
</dbReference>
<dbReference type="Pfam" id="PF21956">
    <property type="entry name" value="DUF6922"/>
    <property type="match status" value="1"/>
</dbReference>
<accession>A0ABV6L9I1</accession>
<gene>
    <name evidence="2" type="ORF">ACFFGT_18070</name>
</gene>
<evidence type="ECO:0000259" key="1">
    <source>
        <dbReference type="Pfam" id="PF21956"/>
    </source>
</evidence>
<comment type="caution">
    <text evidence="2">The sequence shown here is derived from an EMBL/GenBank/DDBJ whole genome shotgun (WGS) entry which is preliminary data.</text>
</comment>
<feature type="domain" description="DUF6922" evidence="1">
    <location>
        <begin position="6"/>
        <end position="56"/>
    </location>
</feature>
<evidence type="ECO:0000313" key="2">
    <source>
        <dbReference type="EMBL" id="MFC0516133.1"/>
    </source>
</evidence>
<dbReference type="InterPro" id="IPR053830">
    <property type="entry name" value="DUF6922"/>
</dbReference>
<evidence type="ECO:0000313" key="3">
    <source>
        <dbReference type="Proteomes" id="UP001589828"/>
    </source>
</evidence>
<proteinExistence type="predicted"/>
<reference evidence="2 3" key="1">
    <citation type="submission" date="2024-09" db="EMBL/GenBank/DDBJ databases">
        <authorList>
            <person name="Sun Q."/>
            <person name="Mori K."/>
        </authorList>
    </citation>
    <scope>NUCLEOTIDE SEQUENCE [LARGE SCALE GENOMIC DNA]</scope>
    <source>
        <strain evidence="2 3">NCAIM B.02415</strain>
    </source>
</reference>